<feature type="signal peptide" evidence="2">
    <location>
        <begin position="1"/>
        <end position="29"/>
    </location>
</feature>
<sequence>MSQFQRRQTFLKKGLAVTVAGLMMTSVHAASDKDEIKQLREEVQALKALIQQQQQVQQNQQVQIEQSRRAAVVVATPTQVAAVTAPVASPASPLASLKSKMGANVNLYGSVRADAEYQFKGGDGMFNRINAVELNGVSDVHKDRLYSTVTASRIGLDFVAPVQGADVGGKIELDFRGGNNNDTVRIRHAYMTYNNWLIGQTTSSFLSGDTQPEMLDFNAALGIGTFRTPMVRYSDKINATTSYAVGLEQGDNANRLPTATAKVSHKFNGDQGLVTARALIQEARLRKTNEVKDASGNVITPATTSDDQTEFSWGVAAGAKYNFTDQLSVTADYTHLKGDKTYLLYDKDMAFNSAKTDLKLIDQDAVSVGATYRFNPQWRTNLGYGAIFYDKQAKGQNDKLQQGWLNVMYNPVKPVTLGAEYVYGERDVTMKDDIDRVGRDSRIGVMAKYDF</sequence>
<evidence type="ECO:0000256" key="1">
    <source>
        <dbReference type="SAM" id="Coils"/>
    </source>
</evidence>
<organism evidence="3 4">
    <name type="scientific">Acinetobacter rudis</name>
    <dbReference type="NCBI Taxonomy" id="632955"/>
    <lineage>
        <taxon>Bacteria</taxon>
        <taxon>Pseudomonadati</taxon>
        <taxon>Pseudomonadota</taxon>
        <taxon>Gammaproteobacteria</taxon>
        <taxon>Moraxellales</taxon>
        <taxon>Moraxellaceae</taxon>
        <taxon>Acinetobacter</taxon>
    </lineage>
</organism>
<dbReference type="Proteomes" id="UP001243844">
    <property type="component" value="Unassembled WGS sequence"/>
</dbReference>
<reference evidence="3" key="1">
    <citation type="submission" date="2023-08" db="EMBL/GenBank/DDBJ databases">
        <title>Emergence of clinically-relevant ST2 carbapenem-resistant Acinetobacter baumannii strains in hospital sewages in Zhejiang, East of China.</title>
        <authorList>
            <person name="Kaichao C."/>
            <person name="Zhang R."/>
        </authorList>
    </citation>
    <scope>NUCLEOTIDE SEQUENCE</scope>
    <source>
        <strain evidence="3">M-RB-37</strain>
    </source>
</reference>
<name>A0AAW8J8J1_9GAMM</name>
<dbReference type="InterPro" id="IPR045748">
    <property type="entry name" value="DcaP"/>
</dbReference>
<dbReference type="SUPFAM" id="SSF56935">
    <property type="entry name" value="Porins"/>
    <property type="match status" value="1"/>
</dbReference>
<proteinExistence type="predicted"/>
<gene>
    <name evidence="3" type="ORF">RFH47_04635</name>
</gene>
<keyword evidence="2" id="KW-0732">Signal</keyword>
<dbReference type="AlphaFoldDB" id="A0AAW8J8J1"/>
<dbReference type="Gene3D" id="2.40.160.10">
    <property type="entry name" value="Porin"/>
    <property type="match status" value="1"/>
</dbReference>
<feature type="chain" id="PRO_5043589027" evidence="2">
    <location>
        <begin position="30"/>
        <end position="451"/>
    </location>
</feature>
<evidence type="ECO:0000313" key="3">
    <source>
        <dbReference type="EMBL" id="MDQ8935016.1"/>
    </source>
</evidence>
<evidence type="ECO:0000256" key="2">
    <source>
        <dbReference type="SAM" id="SignalP"/>
    </source>
</evidence>
<dbReference type="InterPro" id="IPR023614">
    <property type="entry name" value="Porin_dom_sf"/>
</dbReference>
<evidence type="ECO:0000313" key="4">
    <source>
        <dbReference type="Proteomes" id="UP001243844"/>
    </source>
</evidence>
<feature type="coiled-coil region" evidence="1">
    <location>
        <begin position="29"/>
        <end position="59"/>
    </location>
</feature>
<dbReference type="Pfam" id="PF19577">
    <property type="entry name" value="DcaP"/>
    <property type="match status" value="1"/>
</dbReference>
<protein>
    <submittedName>
        <fullName evidence="3">DcaP family trimeric outer membrane transporter</fullName>
    </submittedName>
</protein>
<comment type="caution">
    <text evidence="3">The sequence shown here is derived from an EMBL/GenBank/DDBJ whole genome shotgun (WGS) entry which is preliminary data.</text>
</comment>
<keyword evidence="1" id="KW-0175">Coiled coil</keyword>
<dbReference type="EMBL" id="JAVIDL010000006">
    <property type="protein sequence ID" value="MDQ8935016.1"/>
    <property type="molecule type" value="Genomic_DNA"/>
</dbReference>
<accession>A0AAW8J8J1</accession>
<dbReference type="RefSeq" id="WP_308976020.1">
    <property type="nucleotide sequence ID" value="NZ_JAVIDL010000006.1"/>
</dbReference>